<keyword evidence="3" id="KW-1185">Reference proteome</keyword>
<sequence>MHLKSYLPLATLFALALGTAAQAEDPGLWKVYNDSLKSAKYVDLTHTITPDIPVWAGFGGPTFAPATAGVATEGYVAKGDAFTYEKHGFEATNYILRTDQLGTQLDPPAHWAPEYPAIDELPATYTLRPLVVINMEPQVEKDFGYALKVSDIEAFEAEYGRIPEGSVVMVRSGWSKGWPDKEFAARAPFPGVSLDALKFLHLERHILFHGHEPLDTDATPTLEGEYWLMHNGFAQAEGVANLDKVPPVGALVAIGFPKFGGGLGGYARYIAICPPDWKYGVSVGEVAEAPLPKSDKPLAFDEKLGMRVRK</sequence>
<comment type="caution">
    <text evidence="2">The sequence shown here is derived from an EMBL/GenBank/DDBJ whole genome shotgun (WGS) entry which is preliminary data.</text>
</comment>
<dbReference type="RefSeq" id="WP_380073716.1">
    <property type="nucleotide sequence ID" value="NZ_JBHRTO010000001.1"/>
</dbReference>
<evidence type="ECO:0000313" key="3">
    <source>
        <dbReference type="Proteomes" id="UP001595547"/>
    </source>
</evidence>
<reference evidence="3" key="1">
    <citation type="journal article" date="2019" name="Int. J. Syst. Evol. Microbiol.">
        <title>The Global Catalogue of Microorganisms (GCM) 10K type strain sequencing project: providing services to taxonomists for standard genome sequencing and annotation.</title>
        <authorList>
            <consortium name="The Broad Institute Genomics Platform"/>
            <consortium name="The Broad Institute Genome Sequencing Center for Infectious Disease"/>
            <person name="Wu L."/>
            <person name="Ma J."/>
        </authorList>
    </citation>
    <scope>NUCLEOTIDE SEQUENCE [LARGE SCALE GENOMIC DNA]</scope>
    <source>
        <strain evidence="3">KCTC 52039</strain>
    </source>
</reference>
<evidence type="ECO:0000256" key="1">
    <source>
        <dbReference type="SAM" id="SignalP"/>
    </source>
</evidence>
<protein>
    <submittedName>
        <fullName evidence="2">Cyclase family protein</fullName>
        <ecNumber evidence="2">3.5.-.-</ecNumber>
    </submittedName>
</protein>
<dbReference type="PANTHER" id="PTHR43564:SF2">
    <property type="entry name" value="BLR6059 PROTEIN"/>
    <property type="match status" value="1"/>
</dbReference>
<organism evidence="2 3">
    <name type="scientific">Cypionkella sinensis</name>
    <dbReference type="NCBI Taxonomy" id="1756043"/>
    <lineage>
        <taxon>Bacteria</taxon>
        <taxon>Pseudomonadati</taxon>
        <taxon>Pseudomonadota</taxon>
        <taxon>Alphaproteobacteria</taxon>
        <taxon>Rhodobacterales</taxon>
        <taxon>Paracoccaceae</taxon>
        <taxon>Cypionkella</taxon>
    </lineage>
</organism>
<dbReference type="Proteomes" id="UP001595547">
    <property type="component" value="Unassembled WGS sequence"/>
</dbReference>
<accession>A0ABV7IZZ1</accession>
<dbReference type="Pfam" id="PF04199">
    <property type="entry name" value="Cyclase"/>
    <property type="match status" value="1"/>
</dbReference>
<evidence type="ECO:0000313" key="2">
    <source>
        <dbReference type="EMBL" id="MFC3182136.1"/>
    </source>
</evidence>
<gene>
    <name evidence="2" type="ORF">ACFOGH_14130</name>
</gene>
<dbReference type="PANTHER" id="PTHR43564">
    <property type="entry name" value="KYNURENINE FORMAMIDASE-LIKE PROTEIN"/>
    <property type="match status" value="1"/>
</dbReference>
<keyword evidence="1" id="KW-0732">Signal</keyword>
<name>A0ABV7IZZ1_9RHOB</name>
<keyword evidence="2" id="KW-0378">Hydrolase</keyword>
<feature type="chain" id="PRO_5045730496" evidence="1">
    <location>
        <begin position="24"/>
        <end position="310"/>
    </location>
</feature>
<dbReference type="InterPro" id="IPR007325">
    <property type="entry name" value="KFase/CYL"/>
</dbReference>
<dbReference type="Gene3D" id="3.50.30.50">
    <property type="entry name" value="Putative cyclase"/>
    <property type="match status" value="1"/>
</dbReference>
<feature type="signal peptide" evidence="1">
    <location>
        <begin position="1"/>
        <end position="23"/>
    </location>
</feature>
<proteinExistence type="predicted"/>
<dbReference type="GO" id="GO:0016787">
    <property type="term" value="F:hydrolase activity"/>
    <property type="evidence" value="ECO:0007669"/>
    <property type="project" value="UniProtKB-KW"/>
</dbReference>
<dbReference type="EMBL" id="JBHRTO010000001">
    <property type="protein sequence ID" value="MFC3182136.1"/>
    <property type="molecule type" value="Genomic_DNA"/>
</dbReference>
<dbReference type="SUPFAM" id="SSF102198">
    <property type="entry name" value="Putative cyclase"/>
    <property type="match status" value="1"/>
</dbReference>
<dbReference type="InterPro" id="IPR037175">
    <property type="entry name" value="KFase_sf"/>
</dbReference>
<dbReference type="EC" id="3.5.-.-" evidence="2"/>